<dbReference type="Gene3D" id="3.90.320.10">
    <property type="match status" value="1"/>
</dbReference>
<evidence type="ECO:0000313" key="6">
    <source>
        <dbReference type="Proteomes" id="UP000594262"/>
    </source>
</evidence>
<dbReference type="GO" id="GO:0004519">
    <property type="term" value="F:endonuclease activity"/>
    <property type="evidence" value="ECO:0007669"/>
    <property type="project" value="UniProtKB-KW"/>
</dbReference>
<evidence type="ECO:0008006" key="7">
    <source>
        <dbReference type="Google" id="ProtNLM"/>
    </source>
</evidence>
<dbReference type="PANTHER" id="PTHR47526">
    <property type="entry name" value="ATP-DEPENDENT DNA HELICASE"/>
    <property type="match status" value="1"/>
</dbReference>
<dbReference type="InterPro" id="IPR034720">
    <property type="entry name" value="Viral_alk_exo"/>
</dbReference>
<evidence type="ECO:0000256" key="2">
    <source>
        <dbReference type="ARBA" id="ARBA00022759"/>
    </source>
</evidence>
<proteinExistence type="predicted"/>
<keyword evidence="2" id="KW-0255">Endonuclease</keyword>
<dbReference type="PANTHER" id="PTHR47526:SF3">
    <property type="entry name" value="PHD-TYPE DOMAIN-CONTAINING PROTEIN"/>
    <property type="match status" value="1"/>
</dbReference>
<name>A0A7M5XAN2_9CNID</name>
<reference evidence="5" key="1">
    <citation type="submission" date="2021-01" db="UniProtKB">
        <authorList>
            <consortium name="EnsemblMetazoa"/>
        </authorList>
    </citation>
    <scope>IDENTIFICATION</scope>
</reference>
<evidence type="ECO:0000256" key="1">
    <source>
        <dbReference type="ARBA" id="ARBA00022722"/>
    </source>
</evidence>
<dbReference type="InterPro" id="IPR011604">
    <property type="entry name" value="PDDEXK-like_dom_sf"/>
</dbReference>
<organism evidence="5 6">
    <name type="scientific">Clytia hemisphaerica</name>
    <dbReference type="NCBI Taxonomy" id="252671"/>
    <lineage>
        <taxon>Eukaryota</taxon>
        <taxon>Metazoa</taxon>
        <taxon>Cnidaria</taxon>
        <taxon>Hydrozoa</taxon>
        <taxon>Hydroidolina</taxon>
        <taxon>Leptothecata</taxon>
        <taxon>Obeliida</taxon>
        <taxon>Clytiidae</taxon>
        <taxon>Clytia</taxon>
    </lineage>
</organism>
<evidence type="ECO:0000256" key="3">
    <source>
        <dbReference type="ARBA" id="ARBA00022801"/>
    </source>
</evidence>
<dbReference type="GO" id="GO:0004527">
    <property type="term" value="F:exonuclease activity"/>
    <property type="evidence" value="ECO:0007669"/>
    <property type="project" value="UniProtKB-KW"/>
</dbReference>
<keyword evidence="1" id="KW-0540">Nuclease</keyword>
<sequence length="255" mass="28935">KTRSAWVLMKNNGSVVYGHCKCMAGLDETCSHVGAILYKMEAAVRIGFTKVTPTDLPQLWNQNFTKNIDGDKVANILIYSEKAKDKLKMPQQPTPIKPIHLDHFEEFLVNLKGTAPETVALSLFGEHQDNFVIENTQETRPHLPPSLRLLFKEKNIELNEEEYLDLAMSTMNNLKSVSLESILYVEESTRNQALSFTWFQQRAGRITGSTIRKVFKASIEEPNKELVKSICSDTAKRIKSDPLDWGRNHEDVALS</sequence>
<dbReference type="EnsemblMetazoa" id="CLYHEMT019882.1">
    <property type="protein sequence ID" value="CLYHEMP019882.1"/>
    <property type="gene ID" value="CLYHEMG019882"/>
</dbReference>
<dbReference type="OrthoDB" id="6016712at2759"/>
<evidence type="ECO:0000256" key="4">
    <source>
        <dbReference type="ARBA" id="ARBA00022839"/>
    </source>
</evidence>
<dbReference type="Proteomes" id="UP000594262">
    <property type="component" value="Unplaced"/>
</dbReference>
<keyword evidence="4" id="KW-0269">Exonuclease</keyword>
<accession>A0A7M5XAN2</accession>
<dbReference type="Pfam" id="PF01771">
    <property type="entry name" value="Viral_alk_exo"/>
    <property type="match status" value="1"/>
</dbReference>
<keyword evidence="3" id="KW-0378">Hydrolase</keyword>
<dbReference type="AlphaFoldDB" id="A0A7M5XAN2"/>
<keyword evidence="6" id="KW-1185">Reference proteome</keyword>
<evidence type="ECO:0000313" key="5">
    <source>
        <dbReference type="EnsemblMetazoa" id="CLYHEMP019882.1"/>
    </source>
</evidence>
<protein>
    <recommendedName>
        <fullName evidence="7">SWIM-type domain-containing protein</fullName>
    </recommendedName>
</protein>